<dbReference type="RefSeq" id="XP_042936478.1">
    <property type="nucleotide sequence ID" value="XM_043080544.1"/>
</dbReference>
<keyword evidence="3" id="KW-1185">Reference proteome</keyword>
<dbReference type="EMBL" id="CAAKNF010000194">
    <property type="protein sequence ID" value="VIO96628.1"/>
    <property type="molecule type" value="Genomic_DNA"/>
</dbReference>
<evidence type="ECO:0000313" key="1">
    <source>
        <dbReference type="EMBL" id="CDQ02623.1"/>
    </source>
</evidence>
<reference evidence="1" key="2">
    <citation type="submission" date="2012-12" db="EMBL/GenBank/DDBJ databases">
        <authorList>
            <person name="Gao Y.W."/>
            <person name="Fan S.T."/>
            <person name="Sun H.T."/>
            <person name="Wang Z."/>
            <person name="Gao X.L."/>
            <person name="Li Y.G."/>
            <person name="Wang T.C."/>
            <person name="Zhang K."/>
            <person name="Xu W.W."/>
            <person name="Yu Z.J."/>
            <person name="Xia X.Z."/>
        </authorList>
    </citation>
    <scope>NUCLEOTIDE SEQUENCE</scope>
    <source>
        <strain evidence="1">FR3</strain>
    </source>
</reference>
<organism evidence="1">
    <name type="scientific">Brugia malayi</name>
    <name type="common">Filarial nematode worm</name>
    <dbReference type="NCBI Taxonomy" id="6279"/>
    <lineage>
        <taxon>Eukaryota</taxon>
        <taxon>Metazoa</taxon>
        <taxon>Ecdysozoa</taxon>
        <taxon>Nematoda</taxon>
        <taxon>Chromadorea</taxon>
        <taxon>Rhabditida</taxon>
        <taxon>Spirurina</taxon>
        <taxon>Spiruromorpha</taxon>
        <taxon>Filarioidea</taxon>
        <taxon>Onchocercidae</taxon>
        <taxon>Brugia</taxon>
    </lineage>
</organism>
<dbReference type="GeneID" id="66057462"/>
<evidence type="ECO:0000313" key="4">
    <source>
        <dbReference type="WBParaSite" id="Bm1046.1"/>
    </source>
</evidence>
<name>A0A0J9Y5U4_BRUMA</name>
<accession>A0A4E9FM73</accession>
<evidence type="ECO:0000313" key="2">
    <source>
        <dbReference type="EMBL" id="VIO96628.1"/>
    </source>
</evidence>
<accession>A0A0J9Y5U4</accession>
<reference evidence="1 3" key="1">
    <citation type="journal article" date="2007" name="Science">
        <title>Draft genome of the filarial nematode parasite Brugia malayi.</title>
        <authorList>
            <person name="Ghedin E."/>
            <person name="Wang S."/>
            <person name="Spiro D."/>
            <person name="Caler E."/>
            <person name="Zhao Q."/>
            <person name="Crabtree J."/>
            <person name="Allen J.E."/>
            <person name="Delcher A.L."/>
            <person name="Guiliano D.B."/>
            <person name="Miranda-Saavedra D."/>
            <person name="Angiuoli S.V."/>
            <person name="Creasy T."/>
            <person name="Amedeo P."/>
            <person name="Haas B."/>
            <person name="El-Sayed N.M."/>
            <person name="Wortman J.R."/>
            <person name="Feldblyum T."/>
            <person name="Tallon L."/>
            <person name="Schatz M."/>
            <person name="Shumway M."/>
            <person name="Koo H."/>
            <person name="Salzberg S.L."/>
            <person name="Schobel S."/>
            <person name="Pertea M."/>
            <person name="Pop M."/>
            <person name="White O."/>
            <person name="Barton G.J."/>
            <person name="Carlow C.K."/>
            <person name="Crawford M.J."/>
            <person name="Daub J."/>
            <person name="Dimmic M.W."/>
            <person name="Estes C.F."/>
            <person name="Foster J.M."/>
            <person name="Ganatra M."/>
            <person name="Gregory W.F."/>
            <person name="Johnson N.M."/>
            <person name="Jin J."/>
            <person name="Komuniecki R."/>
            <person name="Korf I."/>
            <person name="Kumar S."/>
            <person name="Laney S."/>
            <person name="Li B.W."/>
            <person name="Li W."/>
            <person name="Lindblom T.H."/>
            <person name="Lustigman S."/>
            <person name="Ma D."/>
            <person name="Maina C.V."/>
            <person name="Martin D.M."/>
            <person name="McCarter J.P."/>
            <person name="McReynolds L."/>
            <person name="Mitreva M."/>
            <person name="Nutman T.B."/>
            <person name="Parkinson J."/>
            <person name="Peregrin-Alvarez J.M."/>
            <person name="Poole C."/>
            <person name="Ren Q."/>
            <person name="Saunders L."/>
            <person name="Sluder A.E."/>
            <person name="Smith K."/>
            <person name="Stanke M."/>
            <person name="Unnasch T.R."/>
            <person name="Ware J."/>
            <person name="Wei A.D."/>
            <person name="Weil G."/>
            <person name="Williams D.J."/>
            <person name="Zhang Y."/>
            <person name="Williams S.A."/>
            <person name="Fraser-Liggett C."/>
            <person name="Slatko B."/>
            <person name="Blaxter M.L."/>
            <person name="Scott A.L."/>
        </authorList>
    </citation>
    <scope>NUCLEOTIDE SEQUENCE</scope>
    <source>
        <strain evidence="1 3">FR3</strain>
    </source>
</reference>
<dbReference type="KEGG" id="bmy:BM_BM1046"/>
<sequence>MKQIGHINIWNSDIFTLVVLRNQLPQHIRLGKR</sequence>
<reference evidence="4" key="4">
    <citation type="submission" date="2019-12" db="UniProtKB">
        <authorList>
            <consortium name="WormBaseParasite"/>
        </authorList>
    </citation>
    <scope>IDENTIFICATION</scope>
</reference>
<protein>
    <submittedName>
        <fullName evidence="1 4">Bm1046</fullName>
    </submittedName>
</protein>
<proteinExistence type="predicted"/>
<dbReference type="CTD" id="66057462"/>
<dbReference type="AlphaFoldDB" id="A0A0J9Y5U4"/>
<gene>
    <name evidence="1 4 5" type="ORF">Bm1046</name>
    <name evidence="2" type="ORF">BM_BM1046</name>
    <name evidence="1" type="ORF">BM_Bm1046</name>
</gene>
<dbReference type="WBParaSite" id="Bm1046.1">
    <property type="protein sequence ID" value="Bm1046.1"/>
    <property type="gene ID" value="WBGene00221307"/>
</dbReference>
<reference evidence="2" key="3">
    <citation type="submission" date="2019-04" db="EMBL/GenBank/DDBJ databases">
        <authorList>
            <person name="Howe K."/>
            <person name="Paulini M."/>
            <person name="Williams G."/>
        </authorList>
    </citation>
    <scope>NUCLEOTIDE SEQUENCE [LARGE SCALE GENOMIC DNA]</scope>
    <source>
        <strain evidence="2">FR3</strain>
    </source>
</reference>
<evidence type="ECO:0000313" key="5">
    <source>
        <dbReference type="WormBase" id="Bm1046"/>
    </source>
</evidence>
<dbReference type="Proteomes" id="UP000006672">
    <property type="component" value="Unassembled WGS sequence"/>
</dbReference>
<dbReference type="WormBase" id="Bm1046">
    <property type="protein sequence ID" value="BM32577"/>
    <property type="gene ID" value="WBGene00221307"/>
</dbReference>
<evidence type="ECO:0000313" key="3">
    <source>
        <dbReference type="Proteomes" id="UP000006672"/>
    </source>
</evidence>
<dbReference type="EMBL" id="LN857024">
    <property type="protein sequence ID" value="CDQ02623.1"/>
    <property type="molecule type" value="Genomic_DNA"/>
</dbReference>